<comment type="caution">
    <text evidence="2">The sequence shown here is derived from an EMBL/GenBank/DDBJ whole genome shotgun (WGS) entry which is preliminary data.</text>
</comment>
<evidence type="ECO:0000313" key="2">
    <source>
        <dbReference type="EMBL" id="EFA82188.1"/>
    </source>
</evidence>
<dbReference type="Pfam" id="PF11912">
    <property type="entry name" value="CfaA_B_C"/>
    <property type="match status" value="1"/>
</dbReference>
<dbReference type="PANTHER" id="PTHR39529">
    <property type="entry name" value="CARBOHYDRATE BINDING DOMAIN-CONTAINING PROTEIN"/>
    <property type="match status" value="1"/>
</dbReference>
<dbReference type="PANTHER" id="PTHR39529:SF1">
    <property type="entry name" value="CARBOHYDRATE BINDING DOMAIN-CONTAINING PROTEIN"/>
    <property type="match status" value="1"/>
</dbReference>
<dbReference type="InterPro" id="IPR021837">
    <property type="entry name" value="CfaA/B/C"/>
</dbReference>
<dbReference type="OMA" id="CTEYINS"/>
<keyword evidence="1" id="KW-0732">Signal</keyword>
<proteinExistence type="predicted"/>
<dbReference type="RefSeq" id="XP_020434305.1">
    <property type="nucleotide sequence ID" value="XM_020575510.1"/>
</dbReference>
<feature type="chain" id="PRO_5003042265" description="Transmembrane protein" evidence="1">
    <location>
        <begin position="23"/>
        <end position="201"/>
    </location>
</feature>
<sequence>MFVKRILFVSIFLLFFVSDCFVISSPEWITFTPLKGCNQTYGIGYSLPVGQCINFEFSYWVIVQVEQINGEITVNTTNYNDPNCTEYINSNDYQVDQCLQIDEFYMDTTGSVSIGQNFPNEAVTYQFFYDSDNDCSGNNYYTFFTNNLEVNDIKYQCINGQPVVSSCYSSRHSDKCTVIPWGTQCVPGSQGGPGYYGCYIQ</sequence>
<dbReference type="InParanoid" id="D3B820"/>
<keyword evidence="3" id="KW-1185">Reference proteome</keyword>
<dbReference type="AlphaFoldDB" id="D3B820"/>
<evidence type="ECO:0000256" key="1">
    <source>
        <dbReference type="SAM" id="SignalP"/>
    </source>
</evidence>
<gene>
    <name evidence="2" type="ORF">PPL_04610</name>
</gene>
<dbReference type="EMBL" id="ADBJ01000020">
    <property type="protein sequence ID" value="EFA82188.1"/>
    <property type="molecule type" value="Genomic_DNA"/>
</dbReference>
<name>D3B820_HETP5</name>
<accession>D3B820</accession>
<feature type="signal peptide" evidence="1">
    <location>
        <begin position="1"/>
        <end position="22"/>
    </location>
</feature>
<reference evidence="2 3" key="1">
    <citation type="journal article" date="2011" name="Genome Res.">
        <title>Phylogeny-wide analysis of social amoeba genomes highlights ancient origins for complex intercellular communication.</title>
        <authorList>
            <person name="Heidel A.J."/>
            <person name="Lawal H.M."/>
            <person name="Felder M."/>
            <person name="Schilde C."/>
            <person name="Helps N.R."/>
            <person name="Tunggal B."/>
            <person name="Rivero F."/>
            <person name="John U."/>
            <person name="Schleicher M."/>
            <person name="Eichinger L."/>
            <person name="Platzer M."/>
            <person name="Noegel A.A."/>
            <person name="Schaap P."/>
            <person name="Gloeckner G."/>
        </authorList>
    </citation>
    <scope>NUCLEOTIDE SEQUENCE [LARGE SCALE GENOMIC DNA]</scope>
    <source>
        <strain evidence="3">ATCC 26659 / Pp 5 / PN500</strain>
    </source>
</reference>
<evidence type="ECO:0008006" key="4">
    <source>
        <dbReference type="Google" id="ProtNLM"/>
    </source>
</evidence>
<protein>
    <recommendedName>
        <fullName evidence="4">Transmembrane protein</fullName>
    </recommendedName>
</protein>
<organism evidence="2 3">
    <name type="scientific">Heterostelium pallidum (strain ATCC 26659 / Pp 5 / PN500)</name>
    <name type="common">Cellular slime mold</name>
    <name type="synonym">Polysphondylium pallidum</name>
    <dbReference type="NCBI Taxonomy" id="670386"/>
    <lineage>
        <taxon>Eukaryota</taxon>
        <taxon>Amoebozoa</taxon>
        <taxon>Evosea</taxon>
        <taxon>Eumycetozoa</taxon>
        <taxon>Dictyostelia</taxon>
        <taxon>Acytosteliales</taxon>
        <taxon>Acytosteliaceae</taxon>
        <taxon>Heterostelium</taxon>
    </lineage>
</organism>
<dbReference type="Proteomes" id="UP000001396">
    <property type="component" value="Unassembled WGS sequence"/>
</dbReference>
<dbReference type="GeneID" id="31360097"/>
<evidence type="ECO:0000313" key="3">
    <source>
        <dbReference type="Proteomes" id="UP000001396"/>
    </source>
</evidence>